<reference evidence="2 3" key="1">
    <citation type="submission" date="2018-08" db="EMBL/GenBank/DDBJ databases">
        <title>Diversity &amp; Physiological Properties of Lignin-Decomposing Actinobacteria from Soil.</title>
        <authorList>
            <person name="Roh S.G."/>
            <person name="Kim S.B."/>
        </authorList>
    </citation>
    <scope>NUCLEOTIDE SEQUENCE [LARGE SCALE GENOMIC DNA]</scope>
    <source>
        <strain evidence="2 3">MMS17-GH009</strain>
    </source>
</reference>
<name>A0A372ZSD4_9ACTN</name>
<dbReference type="Proteomes" id="UP000263377">
    <property type="component" value="Unassembled WGS sequence"/>
</dbReference>
<feature type="domain" description="DUF1508" evidence="1">
    <location>
        <begin position="10"/>
        <end position="57"/>
    </location>
</feature>
<dbReference type="EMBL" id="QVIG01000001">
    <property type="protein sequence ID" value="RGD58372.1"/>
    <property type="molecule type" value="Genomic_DNA"/>
</dbReference>
<dbReference type="InterPro" id="IPR036913">
    <property type="entry name" value="YegP-like_sf"/>
</dbReference>
<evidence type="ECO:0000313" key="2">
    <source>
        <dbReference type="EMBL" id="RGD58372.1"/>
    </source>
</evidence>
<dbReference type="InterPro" id="IPR010879">
    <property type="entry name" value="DUF1508"/>
</dbReference>
<dbReference type="AlphaFoldDB" id="A0A372ZSD4"/>
<comment type="caution">
    <text evidence="2">The sequence shown here is derived from an EMBL/GenBank/DDBJ whole genome shotgun (WGS) entry which is preliminary data.</text>
</comment>
<organism evidence="2 3">
    <name type="scientific">Kitasatospora xanthocidica</name>
    <dbReference type="NCBI Taxonomy" id="83382"/>
    <lineage>
        <taxon>Bacteria</taxon>
        <taxon>Bacillati</taxon>
        <taxon>Actinomycetota</taxon>
        <taxon>Actinomycetes</taxon>
        <taxon>Kitasatosporales</taxon>
        <taxon>Streptomycetaceae</taxon>
        <taxon>Kitasatospora</taxon>
    </lineage>
</organism>
<dbReference type="InterPro" id="IPR051141">
    <property type="entry name" value="UPF0339_domain"/>
</dbReference>
<sequence length="62" mass="6424">MSGKFEVYQDAGGKYRFRLKAGNGEIVATGQGYASKDAAHKGVEAVQRAADGAPVVDLPKAA</sequence>
<dbReference type="PANTHER" id="PTHR40606">
    <property type="match status" value="1"/>
</dbReference>
<dbReference type="SUPFAM" id="SSF160113">
    <property type="entry name" value="YegP-like"/>
    <property type="match status" value="1"/>
</dbReference>
<evidence type="ECO:0000259" key="1">
    <source>
        <dbReference type="Pfam" id="PF07411"/>
    </source>
</evidence>
<keyword evidence="3" id="KW-1185">Reference proteome</keyword>
<gene>
    <name evidence="2" type="ORF">DR950_11770</name>
</gene>
<protein>
    <submittedName>
        <fullName evidence="2">DUF1508 domain-containing protein</fullName>
    </submittedName>
</protein>
<dbReference type="Pfam" id="PF07411">
    <property type="entry name" value="DUF1508"/>
    <property type="match status" value="1"/>
</dbReference>
<proteinExistence type="predicted"/>
<dbReference type="PANTHER" id="PTHR40606:SF1">
    <property type="entry name" value="UPF0339 PROTEIN YEGP"/>
    <property type="match status" value="1"/>
</dbReference>
<dbReference type="RefSeq" id="WP_049651337.1">
    <property type="nucleotide sequence ID" value="NZ_QVIG01000001.1"/>
</dbReference>
<evidence type="ECO:0000313" key="3">
    <source>
        <dbReference type="Proteomes" id="UP000263377"/>
    </source>
</evidence>
<dbReference type="Gene3D" id="3.30.160.160">
    <property type="entry name" value="YegP-like"/>
    <property type="match status" value="1"/>
</dbReference>
<accession>A0A372ZSD4</accession>